<organism evidence="1 2">
    <name type="scientific">Thelephora ganbajun</name>
    <name type="common">Ganba fungus</name>
    <dbReference type="NCBI Taxonomy" id="370292"/>
    <lineage>
        <taxon>Eukaryota</taxon>
        <taxon>Fungi</taxon>
        <taxon>Dikarya</taxon>
        <taxon>Basidiomycota</taxon>
        <taxon>Agaricomycotina</taxon>
        <taxon>Agaricomycetes</taxon>
        <taxon>Thelephorales</taxon>
        <taxon>Thelephoraceae</taxon>
        <taxon>Thelephora</taxon>
    </lineage>
</organism>
<gene>
    <name evidence="1" type="ORF">BDM02DRAFT_3113040</name>
</gene>
<protein>
    <submittedName>
        <fullName evidence="1">Uncharacterized protein</fullName>
    </submittedName>
</protein>
<sequence length="65" mass="7309">MVTEVSKSTGDDECRLRLPRVRQLLVEMEKVIRGMVGAEREHLESKCPHGGTLAFKLSSLTNLRV</sequence>
<evidence type="ECO:0000313" key="1">
    <source>
        <dbReference type="EMBL" id="KAF9649820.1"/>
    </source>
</evidence>
<dbReference type="EMBL" id="MU117992">
    <property type="protein sequence ID" value="KAF9649820.1"/>
    <property type="molecule type" value="Genomic_DNA"/>
</dbReference>
<keyword evidence="2" id="KW-1185">Reference proteome</keyword>
<name>A0ACB6ZJ25_THEGA</name>
<comment type="caution">
    <text evidence="1">The sequence shown here is derived from an EMBL/GenBank/DDBJ whole genome shotgun (WGS) entry which is preliminary data.</text>
</comment>
<dbReference type="Proteomes" id="UP000886501">
    <property type="component" value="Unassembled WGS sequence"/>
</dbReference>
<reference evidence="1" key="1">
    <citation type="submission" date="2019-10" db="EMBL/GenBank/DDBJ databases">
        <authorList>
            <consortium name="DOE Joint Genome Institute"/>
            <person name="Kuo A."/>
            <person name="Miyauchi S."/>
            <person name="Kiss E."/>
            <person name="Drula E."/>
            <person name="Kohler A."/>
            <person name="Sanchez-Garcia M."/>
            <person name="Andreopoulos B."/>
            <person name="Barry K.W."/>
            <person name="Bonito G."/>
            <person name="Buee M."/>
            <person name="Carver A."/>
            <person name="Chen C."/>
            <person name="Cichocki N."/>
            <person name="Clum A."/>
            <person name="Culley D."/>
            <person name="Crous P.W."/>
            <person name="Fauchery L."/>
            <person name="Girlanda M."/>
            <person name="Hayes R."/>
            <person name="Keri Z."/>
            <person name="Labutti K."/>
            <person name="Lipzen A."/>
            <person name="Lombard V."/>
            <person name="Magnuson J."/>
            <person name="Maillard F."/>
            <person name="Morin E."/>
            <person name="Murat C."/>
            <person name="Nolan M."/>
            <person name="Ohm R."/>
            <person name="Pangilinan J."/>
            <person name="Pereira M."/>
            <person name="Perotto S."/>
            <person name="Peter M."/>
            <person name="Riley R."/>
            <person name="Sitrit Y."/>
            <person name="Stielow B."/>
            <person name="Szollosi G."/>
            <person name="Zifcakova L."/>
            <person name="Stursova M."/>
            <person name="Spatafora J.W."/>
            <person name="Tedersoo L."/>
            <person name="Vaario L.-M."/>
            <person name="Yamada A."/>
            <person name="Yan M."/>
            <person name="Wang P."/>
            <person name="Xu J."/>
            <person name="Bruns T."/>
            <person name="Baldrian P."/>
            <person name="Vilgalys R."/>
            <person name="Henrissat B."/>
            <person name="Grigoriev I.V."/>
            <person name="Hibbett D."/>
            <person name="Nagy L.G."/>
            <person name="Martin F.M."/>
        </authorList>
    </citation>
    <scope>NUCLEOTIDE SEQUENCE</scope>
    <source>
        <strain evidence="1">P2</strain>
    </source>
</reference>
<evidence type="ECO:0000313" key="2">
    <source>
        <dbReference type="Proteomes" id="UP000886501"/>
    </source>
</evidence>
<accession>A0ACB6ZJ25</accession>
<proteinExistence type="predicted"/>
<reference evidence="1" key="2">
    <citation type="journal article" date="2020" name="Nat. Commun.">
        <title>Large-scale genome sequencing of mycorrhizal fungi provides insights into the early evolution of symbiotic traits.</title>
        <authorList>
            <person name="Miyauchi S."/>
            <person name="Kiss E."/>
            <person name="Kuo A."/>
            <person name="Drula E."/>
            <person name="Kohler A."/>
            <person name="Sanchez-Garcia M."/>
            <person name="Morin E."/>
            <person name="Andreopoulos B."/>
            <person name="Barry K.W."/>
            <person name="Bonito G."/>
            <person name="Buee M."/>
            <person name="Carver A."/>
            <person name="Chen C."/>
            <person name="Cichocki N."/>
            <person name="Clum A."/>
            <person name="Culley D."/>
            <person name="Crous P.W."/>
            <person name="Fauchery L."/>
            <person name="Girlanda M."/>
            <person name="Hayes R.D."/>
            <person name="Keri Z."/>
            <person name="LaButti K."/>
            <person name="Lipzen A."/>
            <person name="Lombard V."/>
            <person name="Magnuson J."/>
            <person name="Maillard F."/>
            <person name="Murat C."/>
            <person name="Nolan M."/>
            <person name="Ohm R.A."/>
            <person name="Pangilinan J."/>
            <person name="Pereira M.F."/>
            <person name="Perotto S."/>
            <person name="Peter M."/>
            <person name="Pfister S."/>
            <person name="Riley R."/>
            <person name="Sitrit Y."/>
            <person name="Stielow J.B."/>
            <person name="Szollosi G."/>
            <person name="Zifcakova L."/>
            <person name="Stursova M."/>
            <person name="Spatafora J.W."/>
            <person name="Tedersoo L."/>
            <person name="Vaario L.M."/>
            <person name="Yamada A."/>
            <person name="Yan M."/>
            <person name="Wang P."/>
            <person name="Xu J."/>
            <person name="Bruns T."/>
            <person name="Baldrian P."/>
            <person name="Vilgalys R."/>
            <person name="Dunand C."/>
            <person name="Henrissat B."/>
            <person name="Grigoriev I.V."/>
            <person name="Hibbett D."/>
            <person name="Nagy L.G."/>
            <person name="Martin F.M."/>
        </authorList>
    </citation>
    <scope>NUCLEOTIDE SEQUENCE</scope>
    <source>
        <strain evidence="1">P2</strain>
    </source>
</reference>